<name>A0A0B7KBG4_BIOOC</name>
<dbReference type="AlphaFoldDB" id="A0A0B7KBG4"/>
<dbReference type="PANTHER" id="PTHR41677:SF1">
    <property type="entry name" value="FE2OG DIOXYGENASE DOMAIN-CONTAINING PROTEIN"/>
    <property type="match status" value="1"/>
</dbReference>
<sequence>MPAVIQIMPTPLVRKAPPKVVGPTNANPIRPTKKLPQYMINEGLAHQPIQFDARKHLNFKKPSKLYTMEEIGLAGEGISNTAASEPFSLFTPEAIKQMRAEIFSPAVLENSQFASAFASNMIRGYGPKLAPFIFDAYNSPEFLRVISDLAGLDLVPASDWETGHTNVWFEDGQVDANRTEKSAFSWHRDSFPFVCVTMLSDCTGMTGGETAMRMGTGGIMKVRGPSMGTSCIMQGRYIEHAALTAERIPERIAIVTAFRPKDPLVTDELILTGSRPISHKEDLYYQYSKYRLDVIEARSRHQFKKIMEHKRYGRDFDADEMKQWLAQQRDFIDAWIGELI</sequence>
<accession>A0A0B7KBG4</accession>
<gene>
    <name evidence="1" type="ORF">BN869_000008134_1</name>
</gene>
<evidence type="ECO:0008006" key="2">
    <source>
        <dbReference type="Google" id="ProtNLM"/>
    </source>
</evidence>
<dbReference type="EMBL" id="CDPU01000026">
    <property type="protein sequence ID" value="CEO52076.1"/>
    <property type="molecule type" value="Genomic_DNA"/>
</dbReference>
<evidence type="ECO:0000313" key="1">
    <source>
        <dbReference type="EMBL" id="CEO52076.1"/>
    </source>
</evidence>
<protein>
    <recommendedName>
        <fullName evidence="2">Fe2OG dioxygenase domain-containing protein</fullName>
    </recommendedName>
</protein>
<reference evidence="1" key="1">
    <citation type="submission" date="2015-01" db="EMBL/GenBank/DDBJ databases">
        <authorList>
            <person name="Durling Mikael"/>
        </authorList>
    </citation>
    <scope>NUCLEOTIDE SEQUENCE</scope>
</reference>
<proteinExistence type="predicted"/>
<dbReference type="PANTHER" id="PTHR41677">
    <property type="entry name" value="YALI0B19030P"/>
    <property type="match status" value="1"/>
</dbReference>
<organism evidence="1">
    <name type="scientific">Bionectria ochroleuca</name>
    <name type="common">Gliocladium roseum</name>
    <dbReference type="NCBI Taxonomy" id="29856"/>
    <lineage>
        <taxon>Eukaryota</taxon>
        <taxon>Fungi</taxon>
        <taxon>Dikarya</taxon>
        <taxon>Ascomycota</taxon>
        <taxon>Pezizomycotina</taxon>
        <taxon>Sordariomycetes</taxon>
        <taxon>Hypocreomycetidae</taxon>
        <taxon>Hypocreales</taxon>
        <taxon>Bionectriaceae</taxon>
        <taxon>Clonostachys</taxon>
    </lineage>
</organism>